<dbReference type="AlphaFoldDB" id="A0A2V2ZUP2"/>
<dbReference type="Proteomes" id="UP000247150">
    <property type="component" value="Unassembled WGS sequence"/>
</dbReference>
<reference evidence="2 3" key="1">
    <citation type="submission" date="2018-05" db="EMBL/GenBank/DDBJ databases">
        <title>Freshwater and sediment microbial communities from various areas in North America, analyzing microbe dynamics in response to fracking.</title>
        <authorList>
            <person name="Lamendella R."/>
        </authorList>
    </citation>
    <scope>NUCLEOTIDE SEQUENCE [LARGE SCALE GENOMIC DNA]</scope>
    <source>
        <strain evidence="2 3">15_TX</strain>
    </source>
</reference>
<dbReference type="EMBL" id="QGTW01000011">
    <property type="protein sequence ID" value="PWW26182.1"/>
    <property type="molecule type" value="Genomic_DNA"/>
</dbReference>
<name>A0A2V2ZUP2_9BACI</name>
<dbReference type="Pfam" id="PF08378">
    <property type="entry name" value="NERD"/>
    <property type="match status" value="1"/>
</dbReference>
<dbReference type="InterPro" id="IPR011528">
    <property type="entry name" value="NERD"/>
</dbReference>
<dbReference type="RefSeq" id="WP_110066413.1">
    <property type="nucleotide sequence ID" value="NZ_QGTW01000011.1"/>
</dbReference>
<evidence type="ECO:0000313" key="3">
    <source>
        <dbReference type="Proteomes" id="UP000247150"/>
    </source>
</evidence>
<protein>
    <recommendedName>
        <fullName evidence="1">NERD domain-containing protein</fullName>
    </recommendedName>
</protein>
<organism evidence="2 3">
    <name type="scientific">Cytobacillus oceanisediminis</name>
    <dbReference type="NCBI Taxonomy" id="665099"/>
    <lineage>
        <taxon>Bacteria</taxon>
        <taxon>Bacillati</taxon>
        <taxon>Bacillota</taxon>
        <taxon>Bacilli</taxon>
        <taxon>Bacillales</taxon>
        <taxon>Bacillaceae</taxon>
        <taxon>Cytobacillus</taxon>
    </lineage>
</organism>
<comment type="caution">
    <text evidence="2">The sequence shown here is derived from an EMBL/GenBank/DDBJ whole genome shotgun (WGS) entry which is preliminary data.</text>
</comment>
<feature type="domain" description="NERD" evidence="1">
    <location>
        <begin position="150"/>
        <end position="259"/>
    </location>
</feature>
<proteinExistence type="predicted"/>
<accession>A0A2V2ZUP2</accession>
<sequence>MGQLIKLQDYASRYEQDIFVYPSRFVRLKKQQWDKWHKAWDSNETFSFEPEPPHANNGGDWPEEEKEPLFDKLKGLLRRGKNEAEDVYSPQEPLKEEKEAEDTLDFEASFTVRPETVENLKHQFLDQLYRFQMRWATSTLMEKSFPDRRYYYEEKLKYFLQRFPDTYLVMYNPIFLLKQAPVETESILISPTEAWCISFLEAEDLAVFSGSKDRFWIKKGTGEEKKILNPLPALNRTEKIVRKILELHEIELPIQKAVISRNGYIDYPTAPIGVQLIEKRNYEQWFQTMRNQRSPLKHIQLKGAQALLQYCQTTSIRRLEWEHPDEQ</sequence>
<dbReference type="OrthoDB" id="2433183at2"/>
<gene>
    <name evidence="2" type="ORF">DFO73_111120</name>
</gene>
<evidence type="ECO:0000259" key="1">
    <source>
        <dbReference type="Pfam" id="PF08378"/>
    </source>
</evidence>
<evidence type="ECO:0000313" key="2">
    <source>
        <dbReference type="EMBL" id="PWW26182.1"/>
    </source>
</evidence>